<keyword evidence="8 13" id="KW-0805">Transcription regulation</keyword>
<evidence type="ECO:0000256" key="8">
    <source>
        <dbReference type="ARBA" id="ARBA00023015"/>
    </source>
</evidence>
<evidence type="ECO:0000256" key="6">
    <source>
        <dbReference type="ARBA" id="ARBA00022801"/>
    </source>
</evidence>
<dbReference type="InterPro" id="IPR011991">
    <property type="entry name" value="ArsR-like_HTH"/>
</dbReference>
<evidence type="ECO:0000259" key="16">
    <source>
        <dbReference type="Pfam" id="PF01726"/>
    </source>
</evidence>
<dbReference type="GO" id="GO:0006281">
    <property type="term" value="P:DNA repair"/>
    <property type="evidence" value="ECO:0007669"/>
    <property type="project" value="UniProtKB-UniRule"/>
</dbReference>
<evidence type="ECO:0000259" key="15">
    <source>
        <dbReference type="Pfam" id="PF00717"/>
    </source>
</evidence>
<comment type="function">
    <text evidence="13">Represses a number of genes involved in the response to DNA damage (SOS response), including recA and lexA. In the presence of single-stranded DNA, RecA interacts with LexA causing an autocatalytic cleavage which disrupts the DNA-binding part of LexA, leading to derepression of the SOS regulon and eventually DNA repair.</text>
</comment>
<keyword evidence="12 13" id="KW-0742">SOS response</keyword>
<comment type="catalytic activity">
    <reaction evidence="13">
        <text>Hydrolysis of Ala-|-Gly bond in repressor LexA.</text>
        <dbReference type="EC" id="3.4.21.88"/>
    </reaction>
</comment>
<dbReference type="FunFam" id="2.10.109.10:FF:000001">
    <property type="entry name" value="LexA repressor"/>
    <property type="match status" value="1"/>
</dbReference>
<dbReference type="SUPFAM" id="SSF46785">
    <property type="entry name" value="Winged helix' DNA-binding domain"/>
    <property type="match status" value="1"/>
</dbReference>
<dbReference type="InterPro" id="IPR036286">
    <property type="entry name" value="LexA/Signal_pep-like_sf"/>
</dbReference>
<proteinExistence type="inferred from homology"/>
<evidence type="ECO:0000256" key="7">
    <source>
        <dbReference type="ARBA" id="ARBA00022813"/>
    </source>
</evidence>
<feature type="active site" description="For autocatalytic cleavage activity" evidence="13">
    <location>
        <position position="167"/>
    </location>
</feature>
<dbReference type="STRING" id="1123285.SAMN05660235_02026"/>
<comment type="subunit">
    <text evidence="2 13">Homodimer.</text>
</comment>
<evidence type="ECO:0000313" key="18">
    <source>
        <dbReference type="Proteomes" id="UP000243333"/>
    </source>
</evidence>
<feature type="domain" description="LexA repressor DNA-binding" evidence="16">
    <location>
        <begin position="7"/>
        <end position="68"/>
    </location>
</feature>
<dbReference type="NCBIfam" id="TIGR00498">
    <property type="entry name" value="lexA"/>
    <property type="match status" value="1"/>
</dbReference>
<keyword evidence="9 13" id="KW-0238">DNA-binding</keyword>
<evidence type="ECO:0000256" key="14">
    <source>
        <dbReference type="RuleBase" id="RU003991"/>
    </source>
</evidence>
<dbReference type="GO" id="GO:0006508">
    <property type="term" value="P:proteolysis"/>
    <property type="evidence" value="ECO:0007669"/>
    <property type="project" value="InterPro"/>
</dbReference>
<dbReference type="Gene3D" id="1.10.10.10">
    <property type="entry name" value="Winged helix-like DNA-binding domain superfamily/Winged helix DNA-binding domain"/>
    <property type="match status" value="1"/>
</dbReference>
<evidence type="ECO:0000256" key="3">
    <source>
        <dbReference type="ARBA" id="ARBA00022491"/>
    </source>
</evidence>
<dbReference type="HAMAP" id="MF_00015">
    <property type="entry name" value="LexA"/>
    <property type="match status" value="1"/>
</dbReference>
<keyword evidence="11 13" id="KW-0234">DNA repair</keyword>
<evidence type="ECO:0000256" key="11">
    <source>
        <dbReference type="ARBA" id="ARBA00023204"/>
    </source>
</evidence>
<keyword evidence="18" id="KW-1185">Reference proteome</keyword>
<accession>A0A1G7M784</accession>
<evidence type="ECO:0000256" key="1">
    <source>
        <dbReference type="ARBA" id="ARBA00007484"/>
    </source>
</evidence>
<dbReference type="GO" id="GO:0045892">
    <property type="term" value="P:negative regulation of DNA-templated transcription"/>
    <property type="evidence" value="ECO:0007669"/>
    <property type="project" value="UniProtKB-UniRule"/>
</dbReference>
<organism evidence="17 18">
    <name type="scientific">Sporolituus thermophilus DSM 23256</name>
    <dbReference type="NCBI Taxonomy" id="1123285"/>
    <lineage>
        <taxon>Bacteria</taxon>
        <taxon>Bacillati</taxon>
        <taxon>Bacillota</taxon>
        <taxon>Negativicutes</taxon>
        <taxon>Selenomonadales</taxon>
        <taxon>Sporomusaceae</taxon>
        <taxon>Sporolituus</taxon>
    </lineage>
</organism>
<name>A0A1G7M784_9FIRM</name>
<keyword evidence="6 13" id="KW-0378">Hydrolase</keyword>
<dbReference type="InterPro" id="IPR006197">
    <property type="entry name" value="Peptidase_S24_LexA"/>
</dbReference>
<feature type="active site" description="For autocatalytic cleavage activity" evidence="13">
    <location>
        <position position="129"/>
    </location>
</feature>
<evidence type="ECO:0000256" key="4">
    <source>
        <dbReference type="ARBA" id="ARBA00022705"/>
    </source>
</evidence>
<evidence type="ECO:0000256" key="2">
    <source>
        <dbReference type="ARBA" id="ARBA00011738"/>
    </source>
</evidence>
<protein>
    <recommendedName>
        <fullName evidence="13">LexA repressor</fullName>
        <ecNumber evidence="13">3.4.21.88</ecNumber>
    </recommendedName>
</protein>
<evidence type="ECO:0000313" key="17">
    <source>
        <dbReference type="EMBL" id="SDF57079.1"/>
    </source>
</evidence>
<dbReference type="EMBL" id="FNBU01000015">
    <property type="protein sequence ID" value="SDF57079.1"/>
    <property type="molecule type" value="Genomic_DNA"/>
</dbReference>
<dbReference type="EC" id="3.4.21.88" evidence="13"/>
<dbReference type="GO" id="GO:0009432">
    <property type="term" value="P:SOS response"/>
    <property type="evidence" value="ECO:0007669"/>
    <property type="project" value="UniProtKB-UniRule"/>
</dbReference>
<sequence>MTKEFLLSNRQKQILAYIKETLRIKGYPPSVREIGEAVGLSSSSTVHSHLSKLEELGFIRRDPTKPRAIEVLDEAPWRQKALTPVPMVGRVTAGQPILAVENIEEVFPLPTEFVGNDDNVFMLVVRGDSMINAGILDGDLVIVREQNTARNGDIVVALLDGEEATVKRFYKEKDYIRLQPENNYMEPIYSQNVTILGKVVGLFRRF</sequence>
<dbReference type="CDD" id="cd00090">
    <property type="entry name" value="HTH_ARSR"/>
    <property type="match status" value="1"/>
</dbReference>
<keyword evidence="7 13" id="KW-0068">Autocatalytic cleavage</keyword>
<evidence type="ECO:0000256" key="12">
    <source>
        <dbReference type="ARBA" id="ARBA00023236"/>
    </source>
</evidence>
<feature type="DNA-binding region" description="H-T-H motif" evidence="13">
    <location>
        <begin position="31"/>
        <end position="51"/>
    </location>
</feature>
<feature type="domain" description="Peptidase S24/S26A/S26B/S26C" evidence="15">
    <location>
        <begin position="86"/>
        <end position="200"/>
    </location>
</feature>
<dbReference type="SUPFAM" id="SSF51306">
    <property type="entry name" value="LexA/Signal peptidase"/>
    <property type="match status" value="1"/>
</dbReference>
<dbReference type="RefSeq" id="WP_093690504.1">
    <property type="nucleotide sequence ID" value="NZ_FNBU01000015.1"/>
</dbReference>
<dbReference type="InterPro" id="IPR039418">
    <property type="entry name" value="LexA-like"/>
</dbReference>
<dbReference type="Proteomes" id="UP000243333">
    <property type="component" value="Unassembled WGS sequence"/>
</dbReference>
<dbReference type="InterPro" id="IPR036390">
    <property type="entry name" value="WH_DNA-bd_sf"/>
</dbReference>
<dbReference type="OrthoDB" id="9802364at2"/>
<dbReference type="AlphaFoldDB" id="A0A1G7M784"/>
<evidence type="ECO:0000256" key="13">
    <source>
        <dbReference type="HAMAP-Rule" id="MF_00015"/>
    </source>
</evidence>
<dbReference type="InterPro" id="IPR006199">
    <property type="entry name" value="LexA_DNA-bd_dom"/>
</dbReference>
<dbReference type="InterPro" id="IPR036388">
    <property type="entry name" value="WH-like_DNA-bd_sf"/>
</dbReference>
<dbReference type="PRINTS" id="PR00726">
    <property type="entry name" value="LEXASERPTASE"/>
</dbReference>
<dbReference type="GO" id="GO:0003677">
    <property type="term" value="F:DNA binding"/>
    <property type="evidence" value="ECO:0007669"/>
    <property type="project" value="UniProtKB-UniRule"/>
</dbReference>
<feature type="site" description="Cleavage; by autolysis" evidence="13">
    <location>
        <begin position="93"/>
        <end position="94"/>
    </location>
</feature>
<dbReference type="GO" id="GO:0006260">
    <property type="term" value="P:DNA replication"/>
    <property type="evidence" value="ECO:0007669"/>
    <property type="project" value="UniProtKB-UniRule"/>
</dbReference>
<dbReference type="GO" id="GO:0004252">
    <property type="term" value="F:serine-type endopeptidase activity"/>
    <property type="evidence" value="ECO:0007669"/>
    <property type="project" value="UniProtKB-UniRule"/>
</dbReference>
<dbReference type="InterPro" id="IPR015927">
    <property type="entry name" value="Peptidase_S24_S26A/B/C"/>
</dbReference>
<gene>
    <name evidence="13" type="primary">lexA</name>
    <name evidence="17" type="ORF">SAMN05660235_02026</name>
</gene>
<keyword evidence="4 13" id="KW-0235">DNA replication</keyword>
<dbReference type="InterPro" id="IPR006200">
    <property type="entry name" value="LexA"/>
</dbReference>
<evidence type="ECO:0000256" key="9">
    <source>
        <dbReference type="ARBA" id="ARBA00023125"/>
    </source>
</evidence>
<dbReference type="PANTHER" id="PTHR33516:SF2">
    <property type="entry name" value="LEXA REPRESSOR-RELATED"/>
    <property type="match status" value="1"/>
</dbReference>
<dbReference type="Pfam" id="PF00717">
    <property type="entry name" value="Peptidase_S24"/>
    <property type="match status" value="1"/>
</dbReference>
<keyword evidence="3 13" id="KW-0678">Repressor</keyword>
<dbReference type="CDD" id="cd06529">
    <property type="entry name" value="S24_LexA-like"/>
    <property type="match status" value="1"/>
</dbReference>
<reference evidence="18" key="1">
    <citation type="submission" date="2016-10" db="EMBL/GenBank/DDBJ databases">
        <authorList>
            <person name="Varghese N."/>
            <person name="Submissions S."/>
        </authorList>
    </citation>
    <scope>NUCLEOTIDE SEQUENCE [LARGE SCALE GENOMIC DNA]</scope>
    <source>
        <strain evidence="18">DSM 23256</strain>
    </source>
</reference>
<dbReference type="Pfam" id="PF01726">
    <property type="entry name" value="LexA_DNA_bind"/>
    <property type="match status" value="1"/>
</dbReference>
<evidence type="ECO:0000256" key="10">
    <source>
        <dbReference type="ARBA" id="ARBA00023163"/>
    </source>
</evidence>
<evidence type="ECO:0000256" key="5">
    <source>
        <dbReference type="ARBA" id="ARBA00022763"/>
    </source>
</evidence>
<keyword evidence="5 13" id="KW-0227">DNA damage</keyword>
<dbReference type="Gene3D" id="2.10.109.10">
    <property type="entry name" value="Umud Fragment, subunit A"/>
    <property type="match status" value="1"/>
</dbReference>
<dbReference type="FunFam" id="1.10.10.10:FF:000009">
    <property type="entry name" value="LexA repressor"/>
    <property type="match status" value="1"/>
</dbReference>
<keyword evidence="10 13" id="KW-0804">Transcription</keyword>
<comment type="similarity">
    <text evidence="1 13 14">Belongs to the peptidase S24 family.</text>
</comment>
<dbReference type="PANTHER" id="PTHR33516">
    <property type="entry name" value="LEXA REPRESSOR"/>
    <property type="match status" value="1"/>
</dbReference>
<dbReference type="InterPro" id="IPR050077">
    <property type="entry name" value="LexA_repressor"/>
</dbReference>